<dbReference type="GO" id="GO:0006606">
    <property type="term" value="P:protein import into nucleus"/>
    <property type="evidence" value="ECO:0007669"/>
    <property type="project" value="TreeGrafter"/>
</dbReference>
<evidence type="ECO:0000313" key="2">
    <source>
        <dbReference type="Proteomes" id="UP000243686"/>
    </source>
</evidence>
<evidence type="ECO:0008006" key="3">
    <source>
        <dbReference type="Google" id="ProtNLM"/>
    </source>
</evidence>
<feature type="non-terminal residue" evidence="1">
    <location>
        <position position="161"/>
    </location>
</feature>
<proteinExistence type="predicted"/>
<dbReference type="GO" id="GO:0005829">
    <property type="term" value="C:cytosol"/>
    <property type="evidence" value="ECO:0007669"/>
    <property type="project" value="TreeGrafter"/>
</dbReference>
<protein>
    <recommendedName>
        <fullName evidence="3">Exportin-1/Importin-beta-like domain-containing protein</fullName>
    </recommendedName>
</protein>
<dbReference type="Proteomes" id="UP000243686">
    <property type="component" value="Unassembled WGS sequence"/>
</dbReference>
<dbReference type="EMBL" id="KV904960">
    <property type="protein sequence ID" value="OON15413.1"/>
    <property type="molecule type" value="Genomic_DNA"/>
</dbReference>
<reference evidence="1 2" key="1">
    <citation type="submission" date="2015-03" db="EMBL/GenBank/DDBJ databases">
        <title>Draft genome of the nematode, Opisthorchis viverrini.</title>
        <authorList>
            <person name="Mitreva M."/>
        </authorList>
    </citation>
    <scope>NUCLEOTIDE SEQUENCE [LARGE SCALE GENOMIC DNA]</scope>
    <source>
        <strain evidence="1">Khon Kaen</strain>
    </source>
</reference>
<accession>A0A1S8WM70</accession>
<dbReference type="SUPFAM" id="SSF48371">
    <property type="entry name" value="ARM repeat"/>
    <property type="match status" value="1"/>
</dbReference>
<keyword evidence="2" id="KW-1185">Reference proteome</keyword>
<dbReference type="Gene3D" id="1.25.10.10">
    <property type="entry name" value="Leucine-rich Repeat Variant"/>
    <property type="match status" value="1"/>
</dbReference>
<dbReference type="PANTHER" id="PTHR10997:SF9">
    <property type="entry name" value="IMPORTIN-9"/>
    <property type="match status" value="1"/>
</dbReference>
<dbReference type="InterPro" id="IPR016024">
    <property type="entry name" value="ARM-type_fold"/>
</dbReference>
<dbReference type="GO" id="GO:0005635">
    <property type="term" value="C:nuclear envelope"/>
    <property type="evidence" value="ECO:0007669"/>
    <property type="project" value="TreeGrafter"/>
</dbReference>
<sequence length="161" mass="17410">MRLLQSLGGPVRLIRTAIAQSITAVAQYDWPDNWPNLLGELTRMLDEVAMGTDLSPEQSKAITHGAMQALVDLDIPQITPVLMPSLVRILCDGQRFGDATRRNAVSVISNLVNTTLSLNDKSIFNAAVGCHLRPCINSLIAGLTSTDHSLEESAFESAVIQ</sequence>
<evidence type="ECO:0000313" key="1">
    <source>
        <dbReference type="EMBL" id="OON15413.1"/>
    </source>
</evidence>
<name>A0A1S8WM70_OPIVI</name>
<dbReference type="PANTHER" id="PTHR10997">
    <property type="entry name" value="IMPORTIN-7, 8, 11"/>
    <property type="match status" value="1"/>
</dbReference>
<dbReference type="InterPro" id="IPR011989">
    <property type="entry name" value="ARM-like"/>
</dbReference>
<gene>
    <name evidence="1" type="ORF">X801_08788</name>
</gene>
<organism evidence="1 2">
    <name type="scientific">Opisthorchis viverrini</name>
    <name type="common">Southeast Asian liver fluke</name>
    <dbReference type="NCBI Taxonomy" id="6198"/>
    <lineage>
        <taxon>Eukaryota</taxon>
        <taxon>Metazoa</taxon>
        <taxon>Spiralia</taxon>
        <taxon>Lophotrochozoa</taxon>
        <taxon>Platyhelminthes</taxon>
        <taxon>Trematoda</taxon>
        <taxon>Digenea</taxon>
        <taxon>Opisthorchiida</taxon>
        <taxon>Opisthorchiata</taxon>
        <taxon>Opisthorchiidae</taxon>
        <taxon>Opisthorchis</taxon>
    </lineage>
</organism>
<dbReference type="AlphaFoldDB" id="A0A1S8WM70"/>